<keyword evidence="9 10" id="KW-1208">Phospholipid metabolism</keyword>
<dbReference type="RefSeq" id="WP_155695556.1">
    <property type="nucleotide sequence ID" value="NZ_WOCD01000003.1"/>
</dbReference>
<sequence>MSFDFFITIIAAYLIGSVNFAILVSRTKDLPDPRTQGSHNPGATNVYRIAGKSTAGKVLALDVIKGIVPTWGSYYLGFTPMEIGFTAIACCLGHMFPVFFRFQGGKAVATALGCLLPVGVSLGLVLLLAWIAVFKITGYSSLAAIISVGISPIATYFIAPKYLLPVTMLAVFIILRHIPNILRLLRGEEPKSRQRL</sequence>
<evidence type="ECO:0000256" key="2">
    <source>
        <dbReference type="ARBA" id="ARBA00022516"/>
    </source>
</evidence>
<feature type="transmembrane region" description="Helical" evidence="10">
    <location>
        <begin position="6"/>
        <end position="24"/>
    </location>
</feature>
<name>A0A6N8FDG3_9GAMM</name>
<keyword evidence="4 10" id="KW-0812">Transmembrane</keyword>
<dbReference type="UniPathway" id="UPA00085"/>
<keyword evidence="1 10" id="KW-1003">Cell membrane</keyword>
<gene>
    <name evidence="10 11" type="primary">plsY</name>
    <name evidence="11" type="ORF">GNP35_07690</name>
</gene>
<dbReference type="PANTHER" id="PTHR30309:SF0">
    <property type="entry name" value="GLYCEROL-3-PHOSPHATE ACYLTRANSFERASE-RELATED"/>
    <property type="match status" value="1"/>
</dbReference>
<evidence type="ECO:0000256" key="8">
    <source>
        <dbReference type="ARBA" id="ARBA00023209"/>
    </source>
</evidence>
<organism evidence="11 12">
    <name type="scientific">Psychrosphaera haliotis</name>
    <dbReference type="NCBI Taxonomy" id="555083"/>
    <lineage>
        <taxon>Bacteria</taxon>
        <taxon>Pseudomonadati</taxon>
        <taxon>Pseudomonadota</taxon>
        <taxon>Gammaproteobacteria</taxon>
        <taxon>Alteromonadales</taxon>
        <taxon>Pseudoalteromonadaceae</taxon>
        <taxon>Psychrosphaera</taxon>
    </lineage>
</organism>
<dbReference type="PANTHER" id="PTHR30309">
    <property type="entry name" value="INNER MEMBRANE PROTEIN YGIH"/>
    <property type="match status" value="1"/>
</dbReference>
<dbReference type="GO" id="GO:0043772">
    <property type="term" value="F:acyl-phosphate glycerol-3-phosphate acyltransferase activity"/>
    <property type="evidence" value="ECO:0007669"/>
    <property type="project" value="UniProtKB-UniRule"/>
</dbReference>
<dbReference type="EC" id="2.3.1.275" evidence="10"/>
<evidence type="ECO:0000256" key="7">
    <source>
        <dbReference type="ARBA" id="ARBA00023136"/>
    </source>
</evidence>
<evidence type="ECO:0000313" key="11">
    <source>
        <dbReference type="EMBL" id="MUH72371.1"/>
    </source>
</evidence>
<dbReference type="InterPro" id="IPR003811">
    <property type="entry name" value="G3P_acylTferase_PlsY"/>
</dbReference>
<feature type="transmembrane region" description="Helical" evidence="10">
    <location>
        <begin position="108"/>
        <end position="132"/>
    </location>
</feature>
<feature type="transmembrane region" description="Helical" evidence="10">
    <location>
        <begin position="165"/>
        <end position="185"/>
    </location>
</feature>
<feature type="transmembrane region" description="Helical" evidence="10">
    <location>
        <begin position="83"/>
        <end position="102"/>
    </location>
</feature>
<dbReference type="OrthoDB" id="9777124at2"/>
<protein>
    <recommendedName>
        <fullName evidence="10">Glycerol-3-phosphate acyltransferase</fullName>
    </recommendedName>
    <alternativeName>
        <fullName evidence="10">Acyl-PO4 G3P acyltransferase</fullName>
    </alternativeName>
    <alternativeName>
        <fullName evidence="10">Acyl-phosphate--glycerol-3-phosphate acyltransferase</fullName>
    </alternativeName>
    <alternativeName>
        <fullName evidence="10">G3P acyltransferase</fullName>
        <shortName evidence="10">GPAT</shortName>
        <ecNumber evidence="10">2.3.1.275</ecNumber>
    </alternativeName>
    <alternativeName>
        <fullName evidence="10">Lysophosphatidic acid synthase</fullName>
        <shortName evidence="10">LPA synthase</shortName>
    </alternativeName>
</protein>
<proteinExistence type="inferred from homology"/>
<accession>A0A6N8FDG3</accession>
<dbReference type="AlphaFoldDB" id="A0A6N8FDG3"/>
<keyword evidence="3 10" id="KW-0808">Transferase</keyword>
<keyword evidence="7 10" id="KW-0472">Membrane</keyword>
<evidence type="ECO:0000256" key="6">
    <source>
        <dbReference type="ARBA" id="ARBA00023098"/>
    </source>
</evidence>
<comment type="catalytic activity">
    <reaction evidence="10">
        <text>an acyl phosphate + sn-glycerol 3-phosphate = a 1-acyl-sn-glycero-3-phosphate + phosphate</text>
        <dbReference type="Rhea" id="RHEA:34075"/>
        <dbReference type="ChEBI" id="CHEBI:43474"/>
        <dbReference type="ChEBI" id="CHEBI:57597"/>
        <dbReference type="ChEBI" id="CHEBI:57970"/>
        <dbReference type="ChEBI" id="CHEBI:59918"/>
        <dbReference type="EC" id="2.3.1.275"/>
    </reaction>
</comment>
<evidence type="ECO:0000256" key="4">
    <source>
        <dbReference type="ARBA" id="ARBA00022692"/>
    </source>
</evidence>
<evidence type="ECO:0000256" key="10">
    <source>
        <dbReference type="HAMAP-Rule" id="MF_01043"/>
    </source>
</evidence>
<comment type="subcellular location">
    <subcellularLocation>
        <location evidence="10">Cell membrane</location>
        <topology evidence="10">Multi-pass membrane protein</topology>
    </subcellularLocation>
</comment>
<keyword evidence="8 10" id="KW-0594">Phospholipid biosynthesis</keyword>
<comment type="function">
    <text evidence="10">Catalyzes the transfer of an acyl group from acyl-phosphate (acyl-PO(4)) to glycerol-3-phosphate (G3P) to form lysophosphatidic acid (LPA). This enzyme utilizes acyl-phosphate as fatty acyl donor, but not acyl-CoA or acyl-ACP.</text>
</comment>
<keyword evidence="2 10" id="KW-0444">Lipid biosynthesis</keyword>
<comment type="caution">
    <text evidence="11">The sequence shown here is derived from an EMBL/GenBank/DDBJ whole genome shotgun (WGS) entry which is preliminary data.</text>
</comment>
<keyword evidence="5 10" id="KW-1133">Transmembrane helix</keyword>
<evidence type="ECO:0000256" key="1">
    <source>
        <dbReference type="ARBA" id="ARBA00022475"/>
    </source>
</evidence>
<dbReference type="EMBL" id="WOCD01000003">
    <property type="protein sequence ID" value="MUH72371.1"/>
    <property type="molecule type" value="Genomic_DNA"/>
</dbReference>
<reference evidence="11 12" key="1">
    <citation type="submission" date="2019-11" db="EMBL/GenBank/DDBJ databases">
        <title>P. haliotis isolates from Z. marina roots.</title>
        <authorList>
            <person name="Cohen M."/>
            <person name="Jospin G."/>
            <person name="Eisen J.A."/>
            <person name="Coil D.A."/>
        </authorList>
    </citation>
    <scope>NUCLEOTIDE SEQUENCE [LARGE SCALE GENOMIC DNA]</scope>
    <source>
        <strain evidence="11 12">UCD-MCMsp1aY</strain>
    </source>
</reference>
<comment type="pathway">
    <text evidence="10">Lipid metabolism; phospholipid metabolism.</text>
</comment>
<evidence type="ECO:0000256" key="9">
    <source>
        <dbReference type="ARBA" id="ARBA00023264"/>
    </source>
</evidence>
<keyword evidence="11" id="KW-0012">Acyltransferase</keyword>
<evidence type="ECO:0000313" key="12">
    <source>
        <dbReference type="Proteomes" id="UP000439994"/>
    </source>
</evidence>
<comment type="subunit">
    <text evidence="10">Probably interacts with PlsX.</text>
</comment>
<dbReference type="Pfam" id="PF02660">
    <property type="entry name" value="G3P_acyltransf"/>
    <property type="match status" value="1"/>
</dbReference>
<keyword evidence="12" id="KW-1185">Reference proteome</keyword>
<evidence type="ECO:0000256" key="3">
    <source>
        <dbReference type="ARBA" id="ARBA00022679"/>
    </source>
</evidence>
<dbReference type="GO" id="GO:0008654">
    <property type="term" value="P:phospholipid biosynthetic process"/>
    <property type="evidence" value="ECO:0007669"/>
    <property type="project" value="UniProtKB-UniRule"/>
</dbReference>
<dbReference type="SMART" id="SM01207">
    <property type="entry name" value="G3P_acyltransf"/>
    <property type="match status" value="1"/>
</dbReference>
<dbReference type="HAMAP" id="MF_01043">
    <property type="entry name" value="PlsY"/>
    <property type="match status" value="1"/>
</dbReference>
<comment type="similarity">
    <text evidence="10">Belongs to the PlsY family.</text>
</comment>
<dbReference type="GO" id="GO:0005886">
    <property type="term" value="C:plasma membrane"/>
    <property type="evidence" value="ECO:0007669"/>
    <property type="project" value="UniProtKB-SubCell"/>
</dbReference>
<feature type="transmembrane region" description="Helical" evidence="10">
    <location>
        <begin position="139"/>
        <end position="159"/>
    </location>
</feature>
<dbReference type="NCBIfam" id="TIGR00023">
    <property type="entry name" value="glycerol-3-phosphate 1-O-acyltransferase PlsY"/>
    <property type="match status" value="1"/>
</dbReference>
<keyword evidence="6 10" id="KW-0443">Lipid metabolism</keyword>
<evidence type="ECO:0000256" key="5">
    <source>
        <dbReference type="ARBA" id="ARBA00022989"/>
    </source>
</evidence>
<dbReference type="Proteomes" id="UP000439994">
    <property type="component" value="Unassembled WGS sequence"/>
</dbReference>